<reference evidence="1 2" key="1">
    <citation type="submission" date="2019-09" db="EMBL/GenBank/DDBJ databases">
        <authorList>
            <person name="Dittami M. S."/>
        </authorList>
    </citation>
    <scope>NUCLEOTIDE SEQUENCE [LARGE SCALE GENOMIC DNA]</scope>
    <source>
        <strain evidence="1">SPHINGO391</strain>
    </source>
</reference>
<sequence>MCRQTAHRHARFTAELGQQGAELPGRQRVAGKFVANGKLTAHRNAPLGHRGLSVRAAIGCIDQRGVAWVFAGPAVRPHGKDAGCSP</sequence>
<dbReference type="Proteomes" id="UP000326857">
    <property type="component" value="Unassembled WGS sequence"/>
</dbReference>
<accession>A0A5E7ZJA0</accession>
<proteinExistence type="predicted"/>
<protein>
    <submittedName>
        <fullName evidence="1">Uncharacterized protein</fullName>
    </submittedName>
</protein>
<evidence type="ECO:0000313" key="2">
    <source>
        <dbReference type="Proteomes" id="UP000326857"/>
    </source>
</evidence>
<evidence type="ECO:0000313" key="1">
    <source>
        <dbReference type="EMBL" id="VVT18734.1"/>
    </source>
</evidence>
<organism evidence="1 2">
    <name type="scientific">Sphingomonas aurantiaca</name>
    <dbReference type="NCBI Taxonomy" id="185949"/>
    <lineage>
        <taxon>Bacteria</taxon>
        <taxon>Pseudomonadati</taxon>
        <taxon>Pseudomonadota</taxon>
        <taxon>Alphaproteobacteria</taxon>
        <taxon>Sphingomonadales</taxon>
        <taxon>Sphingomonadaceae</taxon>
        <taxon>Sphingomonas</taxon>
    </lineage>
</organism>
<dbReference type="AlphaFoldDB" id="A0A5E7ZJA0"/>
<gene>
    <name evidence="1" type="ORF">SPHINGO391_460027</name>
</gene>
<dbReference type="EMBL" id="CABVLI010000041">
    <property type="protein sequence ID" value="VVT18734.1"/>
    <property type="molecule type" value="Genomic_DNA"/>
</dbReference>
<name>A0A5E7ZJA0_9SPHN</name>